<dbReference type="PANTHER" id="PTHR31719">
    <property type="entry name" value="NAC TRANSCRIPTION FACTOR 56"/>
    <property type="match status" value="1"/>
</dbReference>
<dbReference type="InterPro" id="IPR003441">
    <property type="entry name" value="NAC-dom"/>
</dbReference>
<dbReference type="OrthoDB" id="1727057at2759"/>
<evidence type="ECO:0000256" key="4">
    <source>
        <dbReference type="ARBA" id="ARBA00023242"/>
    </source>
</evidence>
<proteinExistence type="predicted"/>
<evidence type="ECO:0000256" key="1">
    <source>
        <dbReference type="ARBA" id="ARBA00023015"/>
    </source>
</evidence>
<evidence type="ECO:0000259" key="6">
    <source>
        <dbReference type="PROSITE" id="PS51005"/>
    </source>
</evidence>
<evidence type="ECO:0000256" key="2">
    <source>
        <dbReference type="ARBA" id="ARBA00023125"/>
    </source>
</evidence>
<evidence type="ECO:0000313" key="7">
    <source>
        <dbReference type="EMBL" id="KAF7120853.1"/>
    </source>
</evidence>
<evidence type="ECO:0000256" key="3">
    <source>
        <dbReference type="ARBA" id="ARBA00023163"/>
    </source>
</evidence>
<keyword evidence="4" id="KW-0539">Nucleus</keyword>
<dbReference type="SUPFAM" id="SSF101941">
    <property type="entry name" value="NAC domain"/>
    <property type="match status" value="1"/>
</dbReference>
<feature type="region of interest" description="Disordered" evidence="5">
    <location>
        <begin position="174"/>
        <end position="194"/>
    </location>
</feature>
<keyword evidence="2" id="KW-0238">DNA-binding</keyword>
<accession>A0A834L7W9</accession>
<comment type="caution">
    <text evidence="7">The sequence shown here is derived from an EMBL/GenBank/DDBJ whole genome shotgun (WGS) entry which is preliminary data.</text>
</comment>
<dbReference type="EMBL" id="WJXA01000013">
    <property type="protein sequence ID" value="KAF7120853.1"/>
    <property type="molecule type" value="Genomic_DNA"/>
</dbReference>
<dbReference type="AlphaFoldDB" id="A0A834L7W9"/>
<reference evidence="7" key="1">
    <citation type="submission" date="2019-11" db="EMBL/GenBank/DDBJ databases">
        <authorList>
            <person name="Liu Y."/>
            <person name="Hou J."/>
            <person name="Li T.-Q."/>
            <person name="Guan C.-H."/>
            <person name="Wu X."/>
            <person name="Wu H.-Z."/>
            <person name="Ling F."/>
            <person name="Zhang R."/>
            <person name="Shi X.-G."/>
            <person name="Ren J.-P."/>
            <person name="Chen E.-F."/>
            <person name="Sun J.-M."/>
        </authorList>
    </citation>
    <scope>NUCLEOTIDE SEQUENCE</scope>
    <source>
        <strain evidence="7">Adult_tree_wgs_1</strain>
        <tissue evidence="7">Leaves</tissue>
    </source>
</reference>
<name>A0A834L7W9_RHOSS</name>
<keyword evidence="3" id="KW-0804">Transcription</keyword>
<evidence type="ECO:0000313" key="8">
    <source>
        <dbReference type="Proteomes" id="UP000626092"/>
    </source>
</evidence>
<keyword evidence="1" id="KW-0805">Transcription regulation</keyword>
<feature type="domain" description="NAC" evidence="6">
    <location>
        <begin position="13"/>
        <end position="168"/>
    </location>
</feature>
<dbReference type="GO" id="GO:0006355">
    <property type="term" value="P:regulation of DNA-templated transcription"/>
    <property type="evidence" value="ECO:0007669"/>
    <property type="project" value="InterPro"/>
</dbReference>
<evidence type="ECO:0000256" key="5">
    <source>
        <dbReference type="SAM" id="MobiDB-lite"/>
    </source>
</evidence>
<dbReference type="Pfam" id="PF02365">
    <property type="entry name" value="NAM"/>
    <property type="match status" value="1"/>
</dbReference>
<organism evidence="7 8">
    <name type="scientific">Rhododendron simsii</name>
    <name type="common">Sims's rhododendron</name>
    <dbReference type="NCBI Taxonomy" id="118357"/>
    <lineage>
        <taxon>Eukaryota</taxon>
        <taxon>Viridiplantae</taxon>
        <taxon>Streptophyta</taxon>
        <taxon>Embryophyta</taxon>
        <taxon>Tracheophyta</taxon>
        <taxon>Spermatophyta</taxon>
        <taxon>Magnoliopsida</taxon>
        <taxon>eudicotyledons</taxon>
        <taxon>Gunneridae</taxon>
        <taxon>Pentapetalae</taxon>
        <taxon>asterids</taxon>
        <taxon>Ericales</taxon>
        <taxon>Ericaceae</taxon>
        <taxon>Ericoideae</taxon>
        <taxon>Rhodoreae</taxon>
        <taxon>Rhododendron</taxon>
    </lineage>
</organism>
<protein>
    <recommendedName>
        <fullName evidence="6">NAC domain-containing protein</fullName>
    </recommendedName>
</protein>
<dbReference type="PANTHER" id="PTHR31719:SF179">
    <property type="entry name" value="OS08G0148400 PROTEIN"/>
    <property type="match status" value="1"/>
</dbReference>
<gene>
    <name evidence="7" type="ORF">RHSIM_Rhsim13G0220100</name>
</gene>
<dbReference type="GO" id="GO:0003677">
    <property type="term" value="F:DNA binding"/>
    <property type="evidence" value="ECO:0007669"/>
    <property type="project" value="UniProtKB-KW"/>
</dbReference>
<dbReference type="InterPro" id="IPR036093">
    <property type="entry name" value="NAC_dom_sf"/>
</dbReference>
<keyword evidence="8" id="KW-1185">Reference proteome</keyword>
<sequence length="303" mass="34621">MYAKRSWSQTEHFPPGYRFCPLDGELIVYYLQKKVDNEALPHNGIRDVNLYHHNPAHLTAQYPALGDKRWYFFTPRVRKYPNGVRPNRGTNDGYWKATGADKPVDLKNQVVGFKKALVYYEGKPGRSENSRKTNWIMHEFRVVGPPRIKESQHDMKLDDWVLCRIYKKEVSGKKGEAQGQVSEKGEKGGVQAQHKPVPGPAATLLEGGVPCVNDNYLAGENSKYDEYIQSPQHPKIAQSMDEFLPYCNIFAASDSQPNLSCIDWPLAARAPLVHLDNKYFEDNDFNDFDTDDMLAQNLNPRTE</sequence>
<dbReference type="PROSITE" id="PS51005">
    <property type="entry name" value="NAC"/>
    <property type="match status" value="1"/>
</dbReference>
<dbReference type="Proteomes" id="UP000626092">
    <property type="component" value="Unassembled WGS sequence"/>
</dbReference>
<dbReference type="Gene3D" id="2.170.150.80">
    <property type="entry name" value="NAC domain"/>
    <property type="match status" value="1"/>
</dbReference>